<accession>A0A174K3F3</accession>
<gene>
    <name evidence="1" type="ORF">ERS852498_01084</name>
</gene>
<protein>
    <submittedName>
        <fullName evidence="1">Bacteriophage Gp15 protein</fullName>
    </submittedName>
</protein>
<organism evidence="1 2">
    <name type="scientific">Fusicatenibacter saccharivorans</name>
    <dbReference type="NCBI Taxonomy" id="1150298"/>
    <lineage>
        <taxon>Bacteria</taxon>
        <taxon>Bacillati</taxon>
        <taxon>Bacillota</taxon>
        <taxon>Clostridia</taxon>
        <taxon>Lachnospirales</taxon>
        <taxon>Lachnospiraceae</taxon>
        <taxon>Fusicatenibacter</taxon>
    </lineage>
</organism>
<dbReference type="Proteomes" id="UP000095709">
    <property type="component" value="Unassembled WGS sequence"/>
</dbReference>
<dbReference type="AlphaFoldDB" id="A0A174K3F3"/>
<dbReference type="EMBL" id="CZAL01000005">
    <property type="protein sequence ID" value="CUP03870.1"/>
    <property type="molecule type" value="Genomic_DNA"/>
</dbReference>
<evidence type="ECO:0000313" key="1">
    <source>
        <dbReference type="EMBL" id="CUP03870.1"/>
    </source>
</evidence>
<reference evidence="1 2" key="1">
    <citation type="submission" date="2015-09" db="EMBL/GenBank/DDBJ databases">
        <authorList>
            <consortium name="Pathogen Informatics"/>
        </authorList>
    </citation>
    <scope>NUCLEOTIDE SEQUENCE [LARGE SCALE GENOMIC DNA]</scope>
    <source>
        <strain evidence="1 2">2789STDY5834885</strain>
    </source>
</reference>
<dbReference type="Pfam" id="PF06854">
    <property type="entry name" value="Phage_Gp15"/>
    <property type="match status" value="1"/>
</dbReference>
<evidence type="ECO:0000313" key="2">
    <source>
        <dbReference type="Proteomes" id="UP000095709"/>
    </source>
</evidence>
<name>A0A174K3F3_9FIRM</name>
<dbReference type="InterPro" id="IPR009660">
    <property type="entry name" value="Phage_A500_Gp15"/>
</dbReference>
<dbReference type="RefSeq" id="WP_055265886.1">
    <property type="nucleotide sequence ID" value="NZ_CZAL01000005.1"/>
</dbReference>
<proteinExistence type="predicted"/>
<sequence length="205" mass="23913">MNMLVDLLPDTVEVDGEKYEINTDFRISVLFELLMQDDEVTNEEKIIHGLNLYYPVVPRNIHEAVEKMLWFYRCGKEAVENDSGSDSSSGKHPEKVYSFEYDDSYIYAAFLQQYGVDLQEVNHLHWWKFRAMFVSLGENTEFVKIMGYRSIKTTSKMSKEQREFYRKMQKIHALPVSQKERETEAILREALMNGDDISGLLQGGS</sequence>